<evidence type="ECO:0000256" key="3">
    <source>
        <dbReference type="PROSITE-ProRule" id="PRU01282"/>
    </source>
</evidence>
<organism evidence="4 5">
    <name type="scientific">Flavobacterium succinicans</name>
    <dbReference type="NCBI Taxonomy" id="29536"/>
    <lineage>
        <taxon>Bacteria</taxon>
        <taxon>Pseudomonadati</taxon>
        <taxon>Bacteroidota</taxon>
        <taxon>Flavobacteriia</taxon>
        <taxon>Flavobacteriales</taxon>
        <taxon>Flavobacteriaceae</taxon>
        <taxon>Flavobacterium</taxon>
    </lineage>
</organism>
<evidence type="ECO:0000256" key="1">
    <source>
        <dbReference type="ARBA" id="ARBA00007198"/>
    </source>
</evidence>
<proteinExistence type="inferred from homology"/>
<dbReference type="PATRIC" id="fig|29536.5.peg.1245"/>
<evidence type="ECO:0000256" key="2">
    <source>
        <dbReference type="ARBA" id="ARBA00023002"/>
    </source>
</evidence>
<keyword evidence="2 4" id="KW-0560">Oxidoreductase</keyword>
<dbReference type="EC" id="1.20.4.1" evidence="4"/>
<dbReference type="EMBL" id="JMTM01000035">
    <property type="protein sequence ID" value="OAZ04190.1"/>
    <property type="molecule type" value="Genomic_DNA"/>
</dbReference>
<evidence type="ECO:0000313" key="4">
    <source>
        <dbReference type="EMBL" id="OAZ04190.1"/>
    </source>
</evidence>
<dbReference type="NCBIfam" id="TIGR00014">
    <property type="entry name" value="arsC"/>
    <property type="match status" value="1"/>
</dbReference>
<dbReference type="OrthoDB" id="9808142at2"/>
<dbReference type="Proteomes" id="UP000093807">
    <property type="component" value="Unassembled WGS sequence"/>
</dbReference>
<dbReference type="PANTHER" id="PTHR30041">
    <property type="entry name" value="ARSENATE REDUCTASE"/>
    <property type="match status" value="1"/>
</dbReference>
<name>A0A199XRD0_9FLAO</name>
<accession>A0A199XRD0</accession>
<dbReference type="GO" id="GO:0008794">
    <property type="term" value="F:arsenate reductase (glutaredoxin) activity"/>
    <property type="evidence" value="ECO:0007669"/>
    <property type="project" value="UniProtKB-EC"/>
</dbReference>
<dbReference type="RefSeq" id="WP_064715019.1">
    <property type="nucleotide sequence ID" value="NZ_JMTM01000035.1"/>
</dbReference>
<dbReference type="Pfam" id="PF03960">
    <property type="entry name" value="ArsC"/>
    <property type="match status" value="1"/>
</dbReference>
<comment type="similarity">
    <text evidence="1 3">Belongs to the ArsC family.</text>
</comment>
<dbReference type="SUPFAM" id="SSF52833">
    <property type="entry name" value="Thioredoxin-like"/>
    <property type="match status" value="1"/>
</dbReference>
<sequence>MLQIFHNNRCGKSRNCLALLESTGKEFEIVSYLTTPPTAEALKIILQKLNLSPIELIRQKEKIWIEKYKGQNFTNEELITIMVNHPILIERPILITDEKAIIAREENKVIDFLK</sequence>
<dbReference type="Gene3D" id="3.40.30.10">
    <property type="entry name" value="Glutaredoxin"/>
    <property type="match status" value="1"/>
</dbReference>
<dbReference type="PANTHER" id="PTHR30041:SF4">
    <property type="entry name" value="ARSENATE REDUCTASE"/>
    <property type="match status" value="1"/>
</dbReference>
<protein>
    <submittedName>
        <fullName evidence="4">Arsenate reductase</fullName>
        <ecNumber evidence="4">1.20.4.1</ecNumber>
    </submittedName>
</protein>
<dbReference type="InterPro" id="IPR006659">
    <property type="entry name" value="Arsenate_reductase"/>
</dbReference>
<keyword evidence="5" id="KW-1185">Reference proteome</keyword>
<dbReference type="PROSITE" id="PS51353">
    <property type="entry name" value="ARSC"/>
    <property type="match status" value="1"/>
</dbReference>
<reference evidence="4 5" key="1">
    <citation type="submission" date="2016-06" db="EMBL/GenBank/DDBJ databases">
        <title>Draft genome sequence of Flavobacterium succinicans strain DD5b.</title>
        <authorList>
            <person name="Poehlein A."/>
            <person name="Daniel R."/>
            <person name="Simeonova D.D."/>
        </authorList>
    </citation>
    <scope>NUCLEOTIDE SEQUENCE [LARGE SCALE GENOMIC DNA]</scope>
    <source>
        <strain evidence="4 5">DD5b</strain>
    </source>
</reference>
<gene>
    <name evidence="4" type="primary">arsC_2</name>
    <name evidence="4" type="ORF">FLB_11830</name>
</gene>
<dbReference type="InterPro" id="IPR006660">
    <property type="entry name" value="Arsenate_reductase-like"/>
</dbReference>
<dbReference type="InterPro" id="IPR036249">
    <property type="entry name" value="Thioredoxin-like_sf"/>
</dbReference>
<dbReference type="AlphaFoldDB" id="A0A199XRD0"/>
<comment type="caution">
    <text evidence="4">The sequence shown here is derived from an EMBL/GenBank/DDBJ whole genome shotgun (WGS) entry which is preliminary data.</text>
</comment>
<evidence type="ECO:0000313" key="5">
    <source>
        <dbReference type="Proteomes" id="UP000093807"/>
    </source>
</evidence>